<reference evidence="1" key="1">
    <citation type="submission" date="2014-09" db="EMBL/GenBank/DDBJ databases">
        <authorList>
            <person name="Magalhaes I.L.F."/>
            <person name="Oliveira U."/>
            <person name="Santos F.R."/>
            <person name="Vidigal T.H.D.A."/>
            <person name="Brescovit A.D."/>
            <person name="Santos A.J."/>
        </authorList>
    </citation>
    <scope>NUCLEOTIDE SEQUENCE</scope>
    <source>
        <tissue evidence="1">Shoot tissue taken approximately 20 cm above the soil surface</tissue>
    </source>
</reference>
<dbReference type="EMBL" id="GBRH01171204">
    <property type="protein sequence ID" value="JAE26692.1"/>
    <property type="molecule type" value="Transcribed_RNA"/>
</dbReference>
<reference evidence="1" key="2">
    <citation type="journal article" date="2015" name="Data Brief">
        <title>Shoot transcriptome of the giant reed, Arundo donax.</title>
        <authorList>
            <person name="Barrero R.A."/>
            <person name="Guerrero F.D."/>
            <person name="Moolhuijzen P."/>
            <person name="Goolsby J.A."/>
            <person name="Tidwell J."/>
            <person name="Bellgard S.E."/>
            <person name="Bellgard M.I."/>
        </authorList>
    </citation>
    <scope>NUCLEOTIDE SEQUENCE</scope>
    <source>
        <tissue evidence="1">Shoot tissue taken approximately 20 cm above the soil surface</tissue>
    </source>
</reference>
<proteinExistence type="predicted"/>
<evidence type="ECO:0000313" key="1">
    <source>
        <dbReference type="EMBL" id="JAE26692.1"/>
    </source>
</evidence>
<sequence>MWCNEFQKPAVPTFFSFCRSVPLSSLAF</sequence>
<dbReference type="AlphaFoldDB" id="A0A0A9GQH3"/>
<organism evidence="1">
    <name type="scientific">Arundo donax</name>
    <name type="common">Giant reed</name>
    <name type="synonym">Donax arundinaceus</name>
    <dbReference type="NCBI Taxonomy" id="35708"/>
    <lineage>
        <taxon>Eukaryota</taxon>
        <taxon>Viridiplantae</taxon>
        <taxon>Streptophyta</taxon>
        <taxon>Embryophyta</taxon>
        <taxon>Tracheophyta</taxon>
        <taxon>Spermatophyta</taxon>
        <taxon>Magnoliopsida</taxon>
        <taxon>Liliopsida</taxon>
        <taxon>Poales</taxon>
        <taxon>Poaceae</taxon>
        <taxon>PACMAD clade</taxon>
        <taxon>Arundinoideae</taxon>
        <taxon>Arundineae</taxon>
        <taxon>Arundo</taxon>
    </lineage>
</organism>
<name>A0A0A9GQH3_ARUDO</name>
<protein>
    <submittedName>
        <fullName evidence="1">Uncharacterized protein</fullName>
    </submittedName>
</protein>
<accession>A0A0A9GQH3</accession>